<dbReference type="EMBL" id="JANBPK010001458">
    <property type="protein sequence ID" value="KAJ2923007.1"/>
    <property type="molecule type" value="Genomic_DNA"/>
</dbReference>
<reference evidence="3" key="1">
    <citation type="submission" date="2022-06" db="EMBL/GenBank/DDBJ databases">
        <title>Genome Sequence of Candolleomyces eurysporus.</title>
        <authorList>
            <person name="Buettner E."/>
        </authorList>
    </citation>
    <scope>NUCLEOTIDE SEQUENCE</scope>
    <source>
        <strain evidence="3">VTCC 930004</strain>
    </source>
</reference>
<dbReference type="Proteomes" id="UP001140091">
    <property type="component" value="Unassembled WGS sequence"/>
</dbReference>
<protein>
    <recommendedName>
        <fullName evidence="2">Nephrocystin 3-like N-terminal domain-containing protein</fullName>
    </recommendedName>
</protein>
<gene>
    <name evidence="3" type="ORF">H1R20_g14086</name>
</gene>
<accession>A0A9W8IUC5</accession>
<name>A0A9W8IUC5_9AGAR</name>
<dbReference type="InterPro" id="IPR056884">
    <property type="entry name" value="NPHP3-like_N"/>
</dbReference>
<organism evidence="3 4">
    <name type="scientific">Candolleomyces eurysporus</name>
    <dbReference type="NCBI Taxonomy" id="2828524"/>
    <lineage>
        <taxon>Eukaryota</taxon>
        <taxon>Fungi</taxon>
        <taxon>Dikarya</taxon>
        <taxon>Basidiomycota</taxon>
        <taxon>Agaricomycotina</taxon>
        <taxon>Agaricomycetes</taxon>
        <taxon>Agaricomycetidae</taxon>
        <taxon>Agaricales</taxon>
        <taxon>Agaricineae</taxon>
        <taxon>Psathyrellaceae</taxon>
        <taxon>Candolleomyces</taxon>
    </lineage>
</organism>
<dbReference type="PANTHER" id="PTHR10039:SF14">
    <property type="entry name" value="NACHT DOMAIN-CONTAINING PROTEIN"/>
    <property type="match status" value="1"/>
</dbReference>
<evidence type="ECO:0000313" key="3">
    <source>
        <dbReference type="EMBL" id="KAJ2923007.1"/>
    </source>
</evidence>
<dbReference type="AlphaFoldDB" id="A0A9W8IUC5"/>
<feature type="non-terminal residue" evidence="3">
    <location>
        <position position="1"/>
    </location>
</feature>
<sequence>MSRRGRGLRQILAKGPFIIVIDGLDECDNKQGVVEFIDQLLDLFREHPTIPLRFFIASRVEEHIRTRLETDAVFLGDLDTHSAHKDIHLFLRTSFQDKVLKDRVIQEYIRKHGEWPMESVMDELTSHIGGSFILAATIFNFIFQEATENDPSTPMDRLPLTLKMNGLDDLYTQALSRSQQLPHFRDIISSVALLLRPLPIVEIANLLGIETFEVVRVLLNLQAIIHVPGLDREGEVTLKGRGATYYYRHTPLFTHYSTYFAASSSSDLTIEIEWFKDCKSPHLDTPPLHAFLSSALSHSFLINPPPVQFSSTLLSYILAESTRHLAMAVEYSDARIRFWLNRRLPIVISTAGSQTIEFTKHTYETLQRNLQRASIAIQANFPELLKQPRPAGTDTEYIIKGGVWVGPLDTFDVRHSAIWWLLVAK</sequence>
<keyword evidence="1" id="KW-0677">Repeat</keyword>
<evidence type="ECO:0000256" key="1">
    <source>
        <dbReference type="ARBA" id="ARBA00022737"/>
    </source>
</evidence>
<feature type="domain" description="Nephrocystin 3-like N-terminal" evidence="2">
    <location>
        <begin position="13"/>
        <end position="59"/>
    </location>
</feature>
<dbReference type="Pfam" id="PF24883">
    <property type="entry name" value="NPHP3_N"/>
    <property type="match status" value="1"/>
</dbReference>
<proteinExistence type="predicted"/>
<evidence type="ECO:0000259" key="2">
    <source>
        <dbReference type="Pfam" id="PF24883"/>
    </source>
</evidence>
<dbReference type="PANTHER" id="PTHR10039">
    <property type="entry name" value="AMELOGENIN"/>
    <property type="match status" value="1"/>
</dbReference>
<dbReference type="OrthoDB" id="2885569at2759"/>
<keyword evidence="4" id="KW-1185">Reference proteome</keyword>
<comment type="caution">
    <text evidence="3">The sequence shown here is derived from an EMBL/GenBank/DDBJ whole genome shotgun (WGS) entry which is preliminary data.</text>
</comment>
<evidence type="ECO:0000313" key="4">
    <source>
        <dbReference type="Proteomes" id="UP001140091"/>
    </source>
</evidence>